<feature type="compositionally biased region" description="Basic residues" evidence="1">
    <location>
        <begin position="422"/>
        <end position="432"/>
    </location>
</feature>
<reference evidence="2" key="1">
    <citation type="submission" date="2020-10" db="EMBL/GenBank/DDBJ databases">
        <authorList>
            <person name="Han B."/>
            <person name="Lu T."/>
            <person name="Zhao Q."/>
            <person name="Huang X."/>
            <person name="Zhao Y."/>
        </authorList>
    </citation>
    <scope>NUCLEOTIDE SEQUENCE</scope>
</reference>
<feature type="region of interest" description="Disordered" evidence="1">
    <location>
        <begin position="456"/>
        <end position="494"/>
    </location>
</feature>
<feature type="compositionally biased region" description="Basic and acidic residues" evidence="1">
    <location>
        <begin position="181"/>
        <end position="200"/>
    </location>
</feature>
<feature type="compositionally biased region" description="Low complexity" evidence="1">
    <location>
        <begin position="410"/>
        <end position="421"/>
    </location>
</feature>
<feature type="compositionally biased region" description="Basic and acidic residues" evidence="1">
    <location>
        <begin position="243"/>
        <end position="258"/>
    </location>
</feature>
<feature type="compositionally biased region" description="Basic residues" evidence="1">
    <location>
        <begin position="8"/>
        <end position="23"/>
    </location>
</feature>
<feature type="region of interest" description="Disordered" evidence="1">
    <location>
        <begin position="404"/>
        <end position="443"/>
    </location>
</feature>
<accession>A0A811RPR6</accession>
<evidence type="ECO:0000313" key="2">
    <source>
        <dbReference type="EMBL" id="CAD6272025.1"/>
    </source>
</evidence>
<dbReference type="Proteomes" id="UP000604825">
    <property type="component" value="Unassembled WGS sequence"/>
</dbReference>
<dbReference type="AlphaFoldDB" id="A0A811RPR6"/>
<keyword evidence="3" id="KW-1185">Reference proteome</keyword>
<comment type="caution">
    <text evidence="2">The sequence shown here is derived from an EMBL/GenBank/DDBJ whole genome shotgun (WGS) entry which is preliminary data.</text>
</comment>
<protein>
    <submittedName>
        <fullName evidence="2">Uncharacterized protein</fullName>
    </submittedName>
</protein>
<evidence type="ECO:0000256" key="1">
    <source>
        <dbReference type="SAM" id="MobiDB-lite"/>
    </source>
</evidence>
<feature type="compositionally biased region" description="Polar residues" evidence="1">
    <location>
        <begin position="482"/>
        <end position="491"/>
    </location>
</feature>
<feature type="region of interest" description="Disordered" evidence="1">
    <location>
        <begin position="1"/>
        <end position="258"/>
    </location>
</feature>
<feature type="compositionally biased region" description="Basic residues" evidence="1">
    <location>
        <begin position="460"/>
        <end position="471"/>
    </location>
</feature>
<sequence length="542" mass="60974">MSPWNGRLRSHHTAPRSLPKRRLPSQTKNPEEKQKLQTLKKPQSLPKRRLPPQTKNSEEKEELQTSKKQVAPKKTARGRHAGTAAQQPRAPLRQLSRLAGRDPEHPIVIDDDEHKARADQSAITPLRRSPRFHVEDKSLGKSLLPPNRRETSANRKTKTAHRKDKNQESLKRNRGSAVFPPRKDISDVSNKKSDKQELKPNHCKVQTGKRKRGTERRVSSKKQSCQDPEPLPAYCQEIAPRNEPSKSTHRRIEKDPSIEAKLKIGDERLTNIDENINKPSGTEREGMGNFCGSDDWTKEQDMALRKAYFSARPSPHFWKKVSKMCLGDLLKTASTEFILTSQHRLQLAHVPEQKSLVAQKTVKHLLQKHCRIDQAQEADHFSIFECSPSALQLNLSFEDSPGTPDSCMNSASLGKRSGSSSARKKSFSRLRTKPSEPSPAVLKPIKNVILHEKYIDQLARRKGTKRPRRRTPAGSKAADSGKSLSEQQAGSVKTAKNALISEATDFISSFKTLQANSLAHVVENSEDEIECDASDCSHDDKE</sequence>
<feature type="compositionally biased region" description="Basic and acidic residues" evidence="1">
    <location>
        <begin position="56"/>
        <end position="65"/>
    </location>
</feature>
<dbReference type="EMBL" id="CAJGYO010000016">
    <property type="protein sequence ID" value="CAD6272025.1"/>
    <property type="molecule type" value="Genomic_DNA"/>
</dbReference>
<proteinExistence type="predicted"/>
<feature type="compositionally biased region" description="Basic residues" evidence="1">
    <location>
        <begin position="155"/>
        <end position="164"/>
    </location>
</feature>
<feature type="compositionally biased region" description="Basic residues" evidence="1">
    <location>
        <begin position="70"/>
        <end position="80"/>
    </location>
</feature>
<dbReference type="OrthoDB" id="552191at2759"/>
<gene>
    <name evidence="2" type="ORF">NCGR_LOCUS55306</name>
</gene>
<feature type="compositionally biased region" description="Basic and acidic residues" evidence="1">
    <location>
        <begin position="99"/>
        <end position="118"/>
    </location>
</feature>
<organism evidence="2 3">
    <name type="scientific">Miscanthus lutarioriparius</name>
    <dbReference type="NCBI Taxonomy" id="422564"/>
    <lineage>
        <taxon>Eukaryota</taxon>
        <taxon>Viridiplantae</taxon>
        <taxon>Streptophyta</taxon>
        <taxon>Embryophyta</taxon>
        <taxon>Tracheophyta</taxon>
        <taxon>Spermatophyta</taxon>
        <taxon>Magnoliopsida</taxon>
        <taxon>Liliopsida</taxon>
        <taxon>Poales</taxon>
        <taxon>Poaceae</taxon>
        <taxon>PACMAD clade</taxon>
        <taxon>Panicoideae</taxon>
        <taxon>Andropogonodae</taxon>
        <taxon>Andropogoneae</taxon>
        <taxon>Saccharinae</taxon>
        <taxon>Miscanthus</taxon>
    </lineage>
</organism>
<name>A0A811RPR6_9POAL</name>
<evidence type="ECO:0000313" key="3">
    <source>
        <dbReference type="Proteomes" id="UP000604825"/>
    </source>
</evidence>